<organism evidence="1 2">
    <name type="scientific">Lithospermum erythrorhizon</name>
    <name type="common">Purple gromwell</name>
    <name type="synonym">Lithospermum officinale var. erythrorhizon</name>
    <dbReference type="NCBI Taxonomy" id="34254"/>
    <lineage>
        <taxon>Eukaryota</taxon>
        <taxon>Viridiplantae</taxon>
        <taxon>Streptophyta</taxon>
        <taxon>Embryophyta</taxon>
        <taxon>Tracheophyta</taxon>
        <taxon>Spermatophyta</taxon>
        <taxon>Magnoliopsida</taxon>
        <taxon>eudicotyledons</taxon>
        <taxon>Gunneridae</taxon>
        <taxon>Pentapetalae</taxon>
        <taxon>asterids</taxon>
        <taxon>lamiids</taxon>
        <taxon>Boraginales</taxon>
        <taxon>Boraginaceae</taxon>
        <taxon>Boraginoideae</taxon>
        <taxon>Lithospermeae</taxon>
        <taxon>Lithospermum</taxon>
    </lineage>
</organism>
<comment type="caution">
    <text evidence="1">The sequence shown here is derived from an EMBL/GenBank/DDBJ whole genome shotgun (WGS) entry which is preliminary data.</text>
</comment>
<evidence type="ECO:0000313" key="2">
    <source>
        <dbReference type="Proteomes" id="UP001454036"/>
    </source>
</evidence>
<name>A0AAV3QYK5_LITER</name>
<keyword evidence="2" id="KW-1185">Reference proteome</keyword>
<dbReference type="AlphaFoldDB" id="A0AAV3QYK5"/>
<gene>
    <name evidence="1" type="ORF">LIER_23717</name>
</gene>
<dbReference type="EMBL" id="BAABME010006738">
    <property type="protein sequence ID" value="GAA0169174.1"/>
    <property type="molecule type" value="Genomic_DNA"/>
</dbReference>
<dbReference type="Proteomes" id="UP001454036">
    <property type="component" value="Unassembled WGS sequence"/>
</dbReference>
<proteinExistence type="predicted"/>
<accession>A0AAV3QYK5</accession>
<sequence>MADTAKRPSTEDFMETGVRSVGDTTEELFEDAPIGGDAIGQSVTDTTFVSDPVMEMDVTLSVAATNGVTVGDVEEELVPSVDNTCDDASDLLKERA</sequence>
<protein>
    <submittedName>
        <fullName evidence="1">Uncharacterized protein</fullName>
    </submittedName>
</protein>
<evidence type="ECO:0000313" key="1">
    <source>
        <dbReference type="EMBL" id="GAA0169174.1"/>
    </source>
</evidence>
<reference evidence="1 2" key="1">
    <citation type="submission" date="2024-01" db="EMBL/GenBank/DDBJ databases">
        <title>The complete chloroplast genome sequence of Lithospermum erythrorhizon: insights into the phylogenetic relationship among Boraginaceae species and the maternal lineages of purple gromwells.</title>
        <authorList>
            <person name="Okada T."/>
            <person name="Watanabe K."/>
        </authorList>
    </citation>
    <scope>NUCLEOTIDE SEQUENCE [LARGE SCALE GENOMIC DNA]</scope>
</reference>